<keyword evidence="2" id="KW-1185">Reference proteome</keyword>
<dbReference type="Proteomes" id="UP000030641">
    <property type="component" value="Unassembled WGS sequence"/>
</dbReference>
<accession>A0A074Z0C8</accession>
<proteinExistence type="predicted"/>
<dbReference type="RefSeq" id="XP_013341071.1">
    <property type="nucleotide sequence ID" value="XM_013485617.1"/>
</dbReference>
<dbReference type="InParanoid" id="A0A074Z0C8"/>
<dbReference type="HOGENOM" id="CLU_930610_0_0_1"/>
<sequence>MSKTALHFEKHIQAPNKITYLCKHQDYRLSHTGMCGQTIMVYDCSCGKLVRAIMPPRVCNPPCDVPRGAITITLHRPCEACLTNDNGDYSEIRRVIEARRTVDFRDKPLPGIPMLGPIEGHPPRYTQAIETPPKYARASAKEQPVAYDCVMAAVANFHPEEIVMAWHMLRATQMRLLPPLTLELEALQRRVGKAKRRLHRPEDIGFCEEVNMRLTRELDILDKNILWGQRYLDATLVLKYGLYKCQFAAMEAVKAGNHDQARLQVKAASEHADRLLEMKIQLSRPKQQPRQLELCIKLQIRILETVVQTLEARTTSRILAFMQVAARSDYEVHC</sequence>
<protein>
    <submittedName>
        <fullName evidence="1">Uncharacterized protein</fullName>
    </submittedName>
</protein>
<name>A0A074Z0C8_AURSE</name>
<dbReference type="OrthoDB" id="3895268at2759"/>
<reference evidence="1 2" key="1">
    <citation type="journal article" date="2014" name="BMC Genomics">
        <title>Genome sequencing of four Aureobasidium pullulans varieties: biotechnological potential, stress tolerance, and description of new species.</title>
        <authorList>
            <person name="Gostin Ar C."/>
            <person name="Ohm R.A."/>
            <person name="Kogej T."/>
            <person name="Sonjak S."/>
            <person name="Turk M."/>
            <person name="Zajc J."/>
            <person name="Zalar P."/>
            <person name="Grube M."/>
            <person name="Sun H."/>
            <person name="Han J."/>
            <person name="Sharma A."/>
            <person name="Chiniquy J."/>
            <person name="Ngan C.Y."/>
            <person name="Lipzen A."/>
            <person name="Barry K."/>
            <person name="Grigoriev I.V."/>
            <person name="Gunde-Cimerman N."/>
        </authorList>
    </citation>
    <scope>NUCLEOTIDE SEQUENCE [LARGE SCALE GENOMIC DNA]</scope>
    <source>
        <strain evidence="1 2">EXF-2481</strain>
    </source>
</reference>
<dbReference type="GeneID" id="25367096"/>
<dbReference type="AlphaFoldDB" id="A0A074Z0C8"/>
<evidence type="ECO:0000313" key="2">
    <source>
        <dbReference type="Proteomes" id="UP000030641"/>
    </source>
</evidence>
<organism evidence="1 2">
    <name type="scientific">Aureobasidium subglaciale (strain EXF-2481)</name>
    <name type="common">Aureobasidium pullulans var. subglaciale</name>
    <dbReference type="NCBI Taxonomy" id="1043005"/>
    <lineage>
        <taxon>Eukaryota</taxon>
        <taxon>Fungi</taxon>
        <taxon>Dikarya</taxon>
        <taxon>Ascomycota</taxon>
        <taxon>Pezizomycotina</taxon>
        <taxon>Dothideomycetes</taxon>
        <taxon>Dothideomycetidae</taxon>
        <taxon>Dothideales</taxon>
        <taxon>Saccotheciaceae</taxon>
        <taxon>Aureobasidium</taxon>
    </lineage>
</organism>
<dbReference type="EMBL" id="KL584770">
    <property type="protein sequence ID" value="KEQ92546.1"/>
    <property type="molecule type" value="Genomic_DNA"/>
</dbReference>
<evidence type="ECO:0000313" key="1">
    <source>
        <dbReference type="EMBL" id="KEQ92546.1"/>
    </source>
</evidence>
<gene>
    <name evidence="1" type="ORF">AUEXF2481DRAFT_422532</name>
</gene>